<dbReference type="OrthoDB" id="3270987at2759"/>
<gene>
    <name evidence="1" type="ORF">CYLTODRAFT_426978</name>
</gene>
<dbReference type="AlphaFoldDB" id="A0A0D7AWK1"/>
<dbReference type="Gene3D" id="3.80.10.10">
    <property type="entry name" value="Ribonuclease Inhibitor"/>
    <property type="match status" value="1"/>
</dbReference>
<organism evidence="1 2">
    <name type="scientific">Cylindrobasidium torrendii FP15055 ss-10</name>
    <dbReference type="NCBI Taxonomy" id="1314674"/>
    <lineage>
        <taxon>Eukaryota</taxon>
        <taxon>Fungi</taxon>
        <taxon>Dikarya</taxon>
        <taxon>Basidiomycota</taxon>
        <taxon>Agaricomycotina</taxon>
        <taxon>Agaricomycetes</taxon>
        <taxon>Agaricomycetidae</taxon>
        <taxon>Agaricales</taxon>
        <taxon>Marasmiineae</taxon>
        <taxon>Physalacriaceae</taxon>
        <taxon>Cylindrobasidium</taxon>
    </lineage>
</organism>
<evidence type="ECO:0008006" key="3">
    <source>
        <dbReference type="Google" id="ProtNLM"/>
    </source>
</evidence>
<evidence type="ECO:0000313" key="2">
    <source>
        <dbReference type="Proteomes" id="UP000054007"/>
    </source>
</evidence>
<feature type="non-terminal residue" evidence="1">
    <location>
        <position position="1"/>
    </location>
</feature>
<evidence type="ECO:0000313" key="1">
    <source>
        <dbReference type="EMBL" id="KIY62370.1"/>
    </source>
</evidence>
<dbReference type="STRING" id="1314674.A0A0D7AWK1"/>
<dbReference type="EMBL" id="KN880791">
    <property type="protein sequence ID" value="KIY62370.1"/>
    <property type="molecule type" value="Genomic_DNA"/>
</dbReference>
<name>A0A0D7AWK1_9AGAR</name>
<reference evidence="1 2" key="1">
    <citation type="journal article" date="2015" name="Fungal Genet. Biol.">
        <title>Evolution of novel wood decay mechanisms in Agaricales revealed by the genome sequences of Fistulina hepatica and Cylindrobasidium torrendii.</title>
        <authorList>
            <person name="Floudas D."/>
            <person name="Held B.W."/>
            <person name="Riley R."/>
            <person name="Nagy L.G."/>
            <person name="Koehler G."/>
            <person name="Ransdell A.S."/>
            <person name="Younus H."/>
            <person name="Chow J."/>
            <person name="Chiniquy J."/>
            <person name="Lipzen A."/>
            <person name="Tritt A."/>
            <person name="Sun H."/>
            <person name="Haridas S."/>
            <person name="LaButti K."/>
            <person name="Ohm R.A."/>
            <person name="Kues U."/>
            <person name="Blanchette R.A."/>
            <person name="Grigoriev I.V."/>
            <person name="Minto R.E."/>
            <person name="Hibbett D.S."/>
        </authorList>
    </citation>
    <scope>NUCLEOTIDE SEQUENCE [LARGE SCALE GENOMIC DNA]</scope>
    <source>
        <strain evidence="1 2">FP15055 ss-10</strain>
    </source>
</reference>
<protein>
    <recommendedName>
        <fullName evidence="3">F-box domain-containing protein</fullName>
    </recommendedName>
</protein>
<dbReference type="InterPro" id="IPR032675">
    <property type="entry name" value="LRR_dom_sf"/>
</dbReference>
<proteinExistence type="predicted"/>
<keyword evidence="2" id="KW-1185">Reference proteome</keyword>
<accession>A0A0D7AWK1</accession>
<sequence length="497" mass="57557">MEHLASTLKIRETLFTTNQILSEEELKAVDSKLAQLRAEHGQLTLRLAKIEEMLSRLKYIRHPVRYVPDDILGRVFEYAAPWCFSDGIEESSFPPPYYAYKRNAPWNFAHVCQNWRAICHSLPHIWSAFRLRLSHISGPWPVFAEKMDAIYQRSSPLPLRLHIRDYESNQALRSLLKLSHRWGGVRFVSDGSDNSAHVEAFHDRLFPRLTHLALKPLSYPEPAHIMAPRLRNLELLQGVIDCGLVLPWDQITQYTSTNTDLDFIGHMKNLEGIIIKENHLSECRDYVSVNQDMERAILPKVRRFEYNNTEEIEPCYGRLDWLFIRYHFPSLRTLIISDFYCSDENFAFSLPSVVELSLVFFRADNLRNILLATPNLRSLHLRSLVCDVRSMLVNDWHPEDPSVANSLHALETLSITLGGRDNMYALPRLDKVLTALKTRDQPLKTISFYSGMLSGSERSSESEWVGCVQEKMADSLDIWTKGGTQIQYHYDVDHRFP</sequence>
<dbReference type="Proteomes" id="UP000054007">
    <property type="component" value="Unassembled WGS sequence"/>
</dbReference>